<dbReference type="EMBL" id="JMQA01000020">
    <property type="protein sequence ID" value="KFN10002.1"/>
    <property type="molecule type" value="Genomic_DNA"/>
</dbReference>
<dbReference type="OrthoDB" id="1700423at2"/>
<dbReference type="Proteomes" id="UP000029278">
    <property type="component" value="Unassembled WGS sequence"/>
</dbReference>
<keyword evidence="1" id="KW-1133">Transmembrane helix</keyword>
<dbReference type="PANTHER" id="PTHR37305:SF1">
    <property type="entry name" value="MEMBRANE PROTEIN"/>
    <property type="match status" value="1"/>
</dbReference>
<feature type="transmembrane region" description="Helical" evidence="1">
    <location>
        <begin position="201"/>
        <end position="218"/>
    </location>
</feature>
<dbReference type="Pfam" id="PF12679">
    <property type="entry name" value="ABC2_membrane_2"/>
    <property type="match status" value="1"/>
</dbReference>
<evidence type="ECO:0000313" key="2">
    <source>
        <dbReference type="EMBL" id="KFN10002.1"/>
    </source>
</evidence>
<reference evidence="2 3" key="1">
    <citation type="submission" date="2014-04" db="EMBL/GenBank/DDBJ databases">
        <authorList>
            <person name="Bishop-Lilly K.A."/>
            <person name="Broomall S.M."/>
            <person name="Chain P.S."/>
            <person name="Chertkov O."/>
            <person name="Coyne S.R."/>
            <person name="Daligault H.E."/>
            <person name="Davenport K.W."/>
            <person name="Erkkila T."/>
            <person name="Frey K.G."/>
            <person name="Gibbons H.S."/>
            <person name="Gu W."/>
            <person name="Jaissle J."/>
            <person name="Johnson S.L."/>
            <person name="Koroleva G.I."/>
            <person name="Ladner J.T."/>
            <person name="Lo C.-C."/>
            <person name="Minogue T.D."/>
            <person name="Munk C."/>
            <person name="Palacios G.F."/>
            <person name="Redden C.L."/>
            <person name="Rosenzweig C.N."/>
            <person name="Scholz M.B."/>
            <person name="Teshima H."/>
            <person name="Xu Y."/>
        </authorList>
    </citation>
    <scope>NUCLEOTIDE SEQUENCE [LARGE SCALE GENOMIC DNA]</scope>
    <source>
        <strain evidence="2 3">8244</strain>
    </source>
</reference>
<feature type="transmembrane region" description="Helical" evidence="1">
    <location>
        <begin position="296"/>
        <end position="317"/>
    </location>
</feature>
<dbReference type="GeneID" id="77012313"/>
<dbReference type="HOGENOM" id="CLU_052940_2_1_9"/>
<keyword evidence="1" id="KW-0472">Membrane</keyword>
<dbReference type="PANTHER" id="PTHR37305">
    <property type="entry name" value="INTEGRAL MEMBRANE PROTEIN-RELATED"/>
    <property type="match status" value="1"/>
</dbReference>
<dbReference type="STRING" id="44252.DJ90_499"/>
<dbReference type="GO" id="GO:0005886">
    <property type="term" value="C:plasma membrane"/>
    <property type="evidence" value="ECO:0007669"/>
    <property type="project" value="UniProtKB-SubCell"/>
</dbReference>
<name>A0A090ZH76_PAEMA</name>
<organism evidence="2 3">
    <name type="scientific">Paenibacillus macerans</name>
    <name type="common">Bacillus macerans</name>
    <dbReference type="NCBI Taxonomy" id="44252"/>
    <lineage>
        <taxon>Bacteria</taxon>
        <taxon>Bacillati</taxon>
        <taxon>Bacillota</taxon>
        <taxon>Bacilli</taxon>
        <taxon>Bacillales</taxon>
        <taxon>Paenibacillaceae</taxon>
        <taxon>Paenibacillus</taxon>
    </lineage>
</organism>
<evidence type="ECO:0000313" key="3">
    <source>
        <dbReference type="Proteomes" id="UP000029278"/>
    </source>
</evidence>
<keyword evidence="1" id="KW-0812">Transmembrane</keyword>
<dbReference type="GO" id="GO:0140359">
    <property type="term" value="F:ABC-type transporter activity"/>
    <property type="evidence" value="ECO:0007669"/>
    <property type="project" value="InterPro"/>
</dbReference>
<dbReference type="RefSeq" id="WP_036621081.1">
    <property type="nucleotide sequence ID" value="NZ_JAKOBR010000096.1"/>
</dbReference>
<feature type="transmembrane region" description="Helical" evidence="1">
    <location>
        <begin position="324"/>
        <end position="341"/>
    </location>
</feature>
<accession>A0A090ZH76</accession>
<feature type="transmembrane region" description="Helical" evidence="1">
    <location>
        <begin position="246"/>
        <end position="270"/>
    </location>
</feature>
<proteinExistence type="predicted"/>
<feature type="transmembrane region" description="Helical" evidence="1">
    <location>
        <begin position="386"/>
        <end position="406"/>
    </location>
</feature>
<dbReference type="AlphaFoldDB" id="A0A090ZH76"/>
<gene>
    <name evidence="2" type="ORF">DJ90_499</name>
</gene>
<feature type="transmembrane region" description="Helical" evidence="1">
    <location>
        <begin position="18"/>
        <end position="37"/>
    </location>
</feature>
<evidence type="ECO:0000256" key="1">
    <source>
        <dbReference type="SAM" id="Phobius"/>
    </source>
</evidence>
<keyword evidence="3" id="KW-1185">Reference proteome</keyword>
<dbReference type="PATRIC" id="fig|44252.3.peg.1737"/>
<protein>
    <submittedName>
        <fullName evidence="2">ABC-2 transporter family protein</fullName>
    </submittedName>
</protein>
<sequence length="412" mass="46639">MDALARFELRKITRRKSFYAGIAILVVMIPLLTIVLITNTQITGKDGKYLYGIPAIRLLREYNRQLAGPLTVKKVADTVERHQKVMRDPKNLDKKGEMTIESHAKYEVKNNQIYTLISFAFSPLNEYDFYIIDRLKPSDAKEFYQKRMEKVNQYLNGDYSYGNYSAKEKAFFIKMNESIPIPFQLDYVTGWENVFENLPNLFLIIAFVIAICLAPVFAGEYQSGADSIILSTRYGRNKVIAAKLKASFLVSLGLIVFAVAAYTLLLLGIYGFDGGNASIQIIELLAPVPYTVFQSYLWAVLIGSLACLLVGAVTLWLSSRMRGSFPVIIVIGIFLIGPLFIPASKSNRLFNHLMELFPGNMMDGFKKLTDYEVYHIFGQMIPEYKVMLGFAVIVIALLVPLSYRAFKKHQVV</sequence>
<comment type="caution">
    <text evidence="2">The sequence shown here is derived from an EMBL/GenBank/DDBJ whole genome shotgun (WGS) entry which is preliminary data.</text>
</comment>